<accession>A0A8J8Y1T8</accession>
<dbReference type="AlphaFoldDB" id="A0A8J8Y1T8"/>
<sequence length="76" mass="8569">MKNAGSREGKREDENLPVSEGKGGSRIMGQVLHRLTGTHTACFGFHQWRPGGTDVSIAGCRCWRKPRQERMAEEER</sequence>
<gene>
    <name evidence="2" type="ORF">OsJ_31907</name>
</gene>
<protein>
    <submittedName>
        <fullName evidence="2">Uncharacterized protein</fullName>
    </submittedName>
</protein>
<evidence type="ECO:0000256" key="1">
    <source>
        <dbReference type="SAM" id="MobiDB-lite"/>
    </source>
</evidence>
<reference evidence="2" key="1">
    <citation type="journal article" date="2005" name="PLoS Biol.">
        <title>The genomes of Oryza sativa: a history of duplications.</title>
        <authorList>
            <person name="Yu J."/>
            <person name="Wang J."/>
            <person name="Lin W."/>
            <person name="Li S."/>
            <person name="Li H."/>
            <person name="Zhou J."/>
            <person name="Ni P."/>
            <person name="Dong W."/>
            <person name="Hu S."/>
            <person name="Zeng C."/>
            <person name="Zhang J."/>
            <person name="Zhang Y."/>
            <person name="Li R."/>
            <person name="Xu Z."/>
            <person name="Li S."/>
            <person name="Li X."/>
            <person name="Zheng H."/>
            <person name="Cong L."/>
            <person name="Lin L."/>
            <person name="Yin J."/>
            <person name="Geng J."/>
            <person name="Li G."/>
            <person name="Shi J."/>
            <person name="Liu J."/>
            <person name="Lv H."/>
            <person name="Li J."/>
            <person name="Wang J."/>
            <person name="Deng Y."/>
            <person name="Ran L."/>
            <person name="Shi X."/>
            <person name="Wang X."/>
            <person name="Wu Q."/>
            <person name="Li C."/>
            <person name="Ren X."/>
            <person name="Wang J."/>
            <person name="Wang X."/>
            <person name="Li D."/>
            <person name="Liu D."/>
            <person name="Zhang X."/>
            <person name="Ji Z."/>
            <person name="Zhao W."/>
            <person name="Sun Y."/>
            <person name="Zhang Z."/>
            <person name="Bao J."/>
            <person name="Han Y."/>
            <person name="Dong L."/>
            <person name="Ji J."/>
            <person name="Chen P."/>
            <person name="Wu S."/>
            <person name="Liu J."/>
            <person name="Xiao Y."/>
            <person name="Bu D."/>
            <person name="Tan J."/>
            <person name="Yang L."/>
            <person name="Ye C."/>
            <person name="Zhang J."/>
            <person name="Xu J."/>
            <person name="Zhou Y."/>
            <person name="Yu Y."/>
            <person name="Zhang B."/>
            <person name="Zhuang S."/>
            <person name="Wei H."/>
            <person name="Liu B."/>
            <person name="Lei M."/>
            <person name="Yu H."/>
            <person name="Li Y."/>
            <person name="Xu H."/>
            <person name="Wei S."/>
            <person name="He X."/>
            <person name="Fang L."/>
            <person name="Zhang Z."/>
            <person name="Zhang Y."/>
            <person name="Huang X."/>
            <person name="Su Z."/>
            <person name="Tong W."/>
            <person name="Li J."/>
            <person name="Tong Z."/>
            <person name="Li S."/>
            <person name="Ye J."/>
            <person name="Wang L."/>
            <person name="Fang L."/>
            <person name="Lei T."/>
            <person name="Chen C."/>
            <person name="Chen H."/>
            <person name="Xu Z."/>
            <person name="Li H."/>
            <person name="Huang H."/>
            <person name="Zhang F."/>
            <person name="Xu H."/>
            <person name="Li N."/>
            <person name="Zhao C."/>
            <person name="Li S."/>
            <person name="Dong L."/>
            <person name="Huang Y."/>
            <person name="Li L."/>
            <person name="Xi Y."/>
            <person name="Qi Q."/>
            <person name="Li W."/>
            <person name="Zhang B."/>
            <person name="Hu W."/>
            <person name="Zhang Y."/>
            <person name="Tian X."/>
            <person name="Jiao Y."/>
            <person name="Liang X."/>
            <person name="Jin J."/>
            <person name="Gao L."/>
            <person name="Zheng W."/>
            <person name="Hao B."/>
            <person name="Liu S."/>
            <person name="Wang W."/>
            <person name="Yuan L."/>
            <person name="Cao M."/>
            <person name="McDermott J."/>
            <person name="Samudrala R."/>
            <person name="Wang J."/>
            <person name="Wong G.K."/>
            <person name="Yang H."/>
        </authorList>
    </citation>
    <scope>NUCLEOTIDE SEQUENCE [LARGE SCALE GENOMIC DNA]</scope>
</reference>
<dbReference type="Proteomes" id="UP000007752">
    <property type="component" value="Chromosome 10"/>
</dbReference>
<organism evidence="2">
    <name type="scientific">Oryza sativa subsp. japonica</name>
    <name type="common">Rice</name>
    <dbReference type="NCBI Taxonomy" id="39947"/>
    <lineage>
        <taxon>Eukaryota</taxon>
        <taxon>Viridiplantae</taxon>
        <taxon>Streptophyta</taxon>
        <taxon>Embryophyta</taxon>
        <taxon>Tracheophyta</taxon>
        <taxon>Spermatophyta</taxon>
        <taxon>Magnoliopsida</taxon>
        <taxon>Liliopsida</taxon>
        <taxon>Poales</taxon>
        <taxon>Poaceae</taxon>
        <taxon>BOP clade</taxon>
        <taxon>Oryzoideae</taxon>
        <taxon>Oryzeae</taxon>
        <taxon>Oryzinae</taxon>
        <taxon>Oryza</taxon>
        <taxon>Oryza sativa</taxon>
    </lineage>
</organism>
<proteinExistence type="predicted"/>
<reference evidence="2" key="2">
    <citation type="submission" date="2008-12" db="EMBL/GenBank/DDBJ databases">
        <title>Improved gene annotation of the rice (Oryza sativa) genomes.</title>
        <authorList>
            <person name="Wang J."/>
            <person name="Li R."/>
            <person name="Fan W."/>
            <person name="Huang Q."/>
            <person name="Zhang J."/>
            <person name="Zhou Y."/>
            <person name="Hu Y."/>
            <person name="Zi S."/>
            <person name="Li J."/>
            <person name="Ni P."/>
            <person name="Zheng H."/>
            <person name="Zhang Y."/>
            <person name="Zhao M."/>
            <person name="Hao Q."/>
            <person name="McDermott J."/>
            <person name="Samudrala R."/>
            <person name="Kristiansen K."/>
            <person name="Wong G.K.-S."/>
        </authorList>
    </citation>
    <scope>NUCLEOTIDE SEQUENCE</scope>
</reference>
<feature type="region of interest" description="Disordered" evidence="1">
    <location>
        <begin position="1"/>
        <end position="25"/>
    </location>
</feature>
<name>A0A8J8Y1T8_ORYSJ</name>
<feature type="compositionally biased region" description="Basic and acidic residues" evidence="1">
    <location>
        <begin position="1"/>
        <end position="14"/>
    </location>
</feature>
<evidence type="ECO:0000313" key="2">
    <source>
        <dbReference type="EMBL" id="EAZ16438.1"/>
    </source>
</evidence>
<dbReference type="EMBL" id="CM000147">
    <property type="protein sequence ID" value="EAZ16438.1"/>
    <property type="molecule type" value="Genomic_DNA"/>
</dbReference>